<dbReference type="Pfam" id="PF00842">
    <property type="entry name" value="Ala_racemase_C"/>
    <property type="match status" value="1"/>
</dbReference>
<dbReference type="NCBIfam" id="TIGR00492">
    <property type="entry name" value="alr"/>
    <property type="match status" value="1"/>
</dbReference>
<dbReference type="SMART" id="SM01005">
    <property type="entry name" value="Ala_racemase_C"/>
    <property type="match status" value="1"/>
</dbReference>
<dbReference type="HAMAP" id="MF_01201">
    <property type="entry name" value="Ala_racemase"/>
    <property type="match status" value="1"/>
</dbReference>
<dbReference type="GO" id="GO:0030170">
    <property type="term" value="F:pyridoxal phosphate binding"/>
    <property type="evidence" value="ECO:0007669"/>
    <property type="project" value="UniProtKB-UniRule"/>
</dbReference>
<protein>
    <recommendedName>
        <fullName evidence="4">Alanine racemase</fullName>
        <ecNumber evidence="4">5.1.1.1</ecNumber>
    </recommendedName>
</protein>
<evidence type="ECO:0000259" key="7">
    <source>
        <dbReference type="SMART" id="SM01005"/>
    </source>
</evidence>
<dbReference type="SUPFAM" id="SSF51419">
    <property type="entry name" value="PLP-binding barrel"/>
    <property type="match status" value="1"/>
</dbReference>
<gene>
    <name evidence="8" type="ORF">A2197_01755</name>
</gene>
<dbReference type="UniPathway" id="UPA00042">
    <property type="reaction ID" value="UER00497"/>
</dbReference>
<dbReference type="EC" id="5.1.1.1" evidence="4"/>
<evidence type="ECO:0000256" key="3">
    <source>
        <dbReference type="ARBA" id="ARBA00023235"/>
    </source>
</evidence>
<evidence type="ECO:0000313" key="8">
    <source>
        <dbReference type="EMBL" id="OGM78240.1"/>
    </source>
</evidence>
<dbReference type="GO" id="GO:0030632">
    <property type="term" value="P:D-alanine biosynthetic process"/>
    <property type="evidence" value="ECO:0007669"/>
    <property type="project" value="UniProtKB-UniRule"/>
</dbReference>
<dbReference type="InterPro" id="IPR000821">
    <property type="entry name" value="Ala_racemase"/>
</dbReference>
<comment type="cofactor">
    <cofactor evidence="1 4 5">
        <name>pyridoxal 5'-phosphate</name>
        <dbReference type="ChEBI" id="CHEBI:597326"/>
    </cofactor>
</comment>
<feature type="binding site" evidence="4 6">
    <location>
        <position position="138"/>
    </location>
    <ligand>
        <name>substrate</name>
    </ligand>
</feature>
<dbReference type="PANTHER" id="PTHR30511">
    <property type="entry name" value="ALANINE RACEMASE"/>
    <property type="match status" value="1"/>
</dbReference>
<sequence>MHSEKKAPFKTWVEVSRTALVGNLKTLKKVVGKKTKVACVIKANAYGHGILEVAKILEGKGADLFAVDNIKEAVLLKNSGIVTPILILGYLELADLKEAILSDFSFVGYNKETLGKIISLSLPKPAKIHLKLETGLNRQGVAQKEIPSFISTIKKAPGLLLEGISTHFANIEDTLDPSFAKSQLVRFKEGIALVRKSGLKPKYLHAAASAGAILYQDARFNMVRAGIALYGLWPSRETKIALNMRKKSLILKPALAWKSLVSQVREIKTGESVGYGRTWSAPRKSKIAVIPVGYSDGYDRKLSNSARVIIKGRFAPVIGRVAMNMIVADVTEIANVNVEDEVTLIGRSGVREITVDELAQKTDTINYEVVSRINPLLPRVIV</sequence>
<dbReference type="Gene3D" id="2.40.37.10">
    <property type="entry name" value="Lyase, Ornithine Decarboxylase, Chain A, domain 1"/>
    <property type="match status" value="1"/>
</dbReference>
<dbReference type="GO" id="GO:0005829">
    <property type="term" value="C:cytosol"/>
    <property type="evidence" value="ECO:0007669"/>
    <property type="project" value="TreeGrafter"/>
</dbReference>
<dbReference type="CDD" id="cd00430">
    <property type="entry name" value="PLPDE_III_AR"/>
    <property type="match status" value="1"/>
</dbReference>
<dbReference type="Pfam" id="PF01168">
    <property type="entry name" value="Ala_racemase_N"/>
    <property type="match status" value="1"/>
</dbReference>
<comment type="function">
    <text evidence="4">Catalyzes the interconversion of L-alanine and D-alanine. May also act on other amino acids.</text>
</comment>
<organism evidence="8 9">
    <name type="scientific">Candidatus Woesebacteria bacterium RIFOXYA1_FULL_48_16</name>
    <dbReference type="NCBI Taxonomy" id="1802535"/>
    <lineage>
        <taxon>Bacteria</taxon>
        <taxon>Candidatus Woeseibacteriota</taxon>
    </lineage>
</organism>
<keyword evidence="3 4" id="KW-0413">Isomerase</keyword>
<name>A0A1F8CPI5_9BACT</name>
<dbReference type="InterPro" id="IPR009006">
    <property type="entry name" value="Ala_racemase/Decarboxylase_C"/>
</dbReference>
<keyword evidence="2 4" id="KW-0663">Pyridoxal phosphate</keyword>
<evidence type="ECO:0000256" key="5">
    <source>
        <dbReference type="PIRSR" id="PIRSR600821-50"/>
    </source>
</evidence>
<dbReference type="InterPro" id="IPR011079">
    <property type="entry name" value="Ala_racemase_C"/>
</dbReference>
<dbReference type="AlphaFoldDB" id="A0A1F8CPI5"/>
<comment type="pathway">
    <text evidence="4">Amino-acid biosynthesis; D-alanine biosynthesis; D-alanine from L-alanine: step 1/1.</text>
</comment>
<feature type="binding site" evidence="4 6">
    <location>
        <position position="323"/>
    </location>
    <ligand>
        <name>substrate</name>
    </ligand>
</feature>
<dbReference type="InterPro" id="IPR001608">
    <property type="entry name" value="Ala_racemase_N"/>
</dbReference>
<proteinExistence type="inferred from homology"/>
<evidence type="ECO:0000256" key="6">
    <source>
        <dbReference type="PIRSR" id="PIRSR600821-52"/>
    </source>
</evidence>
<dbReference type="Proteomes" id="UP000178430">
    <property type="component" value="Unassembled WGS sequence"/>
</dbReference>
<feature type="active site" description="Proton acceptor; specific for D-alanine" evidence="4">
    <location>
        <position position="42"/>
    </location>
</feature>
<comment type="similarity">
    <text evidence="4">Belongs to the alanine racemase family.</text>
</comment>
<evidence type="ECO:0000256" key="1">
    <source>
        <dbReference type="ARBA" id="ARBA00001933"/>
    </source>
</evidence>
<dbReference type="Gene3D" id="3.20.20.10">
    <property type="entry name" value="Alanine racemase"/>
    <property type="match status" value="1"/>
</dbReference>
<evidence type="ECO:0000256" key="4">
    <source>
        <dbReference type="HAMAP-Rule" id="MF_01201"/>
    </source>
</evidence>
<dbReference type="EMBL" id="MGHV01000039">
    <property type="protein sequence ID" value="OGM78240.1"/>
    <property type="molecule type" value="Genomic_DNA"/>
</dbReference>
<dbReference type="PANTHER" id="PTHR30511:SF0">
    <property type="entry name" value="ALANINE RACEMASE, CATABOLIC-RELATED"/>
    <property type="match status" value="1"/>
</dbReference>
<dbReference type="GO" id="GO:0008784">
    <property type="term" value="F:alanine racemase activity"/>
    <property type="evidence" value="ECO:0007669"/>
    <property type="project" value="UniProtKB-UniRule"/>
</dbReference>
<dbReference type="InterPro" id="IPR020622">
    <property type="entry name" value="Ala_racemase_pyridoxalP-BS"/>
</dbReference>
<comment type="caution">
    <text evidence="8">The sequence shown here is derived from an EMBL/GenBank/DDBJ whole genome shotgun (WGS) entry which is preliminary data.</text>
</comment>
<comment type="catalytic activity">
    <reaction evidence="4">
        <text>L-alanine = D-alanine</text>
        <dbReference type="Rhea" id="RHEA:20249"/>
        <dbReference type="ChEBI" id="CHEBI:57416"/>
        <dbReference type="ChEBI" id="CHEBI:57972"/>
        <dbReference type="EC" id="5.1.1.1"/>
    </reaction>
</comment>
<feature type="modified residue" description="N6-(pyridoxal phosphate)lysine" evidence="4 5">
    <location>
        <position position="42"/>
    </location>
</feature>
<dbReference type="InterPro" id="IPR029066">
    <property type="entry name" value="PLP-binding_barrel"/>
</dbReference>
<feature type="domain" description="Alanine racemase C-terminal" evidence="7">
    <location>
        <begin position="254"/>
        <end position="382"/>
    </location>
</feature>
<dbReference type="FunFam" id="3.20.20.10:FF:000002">
    <property type="entry name" value="Alanine racemase"/>
    <property type="match status" value="1"/>
</dbReference>
<reference evidence="8 9" key="1">
    <citation type="journal article" date="2016" name="Nat. Commun.">
        <title>Thousands of microbial genomes shed light on interconnected biogeochemical processes in an aquifer system.</title>
        <authorList>
            <person name="Anantharaman K."/>
            <person name="Brown C.T."/>
            <person name="Hug L.A."/>
            <person name="Sharon I."/>
            <person name="Castelle C.J."/>
            <person name="Probst A.J."/>
            <person name="Thomas B.C."/>
            <person name="Singh A."/>
            <person name="Wilkins M.J."/>
            <person name="Karaoz U."/>
            <person name="Brodie E.L."/>
            <person name="Williams K.H."/>
            <person name="Hubbard S.S."/>
            <person name="Banfield J.F."/>
        </authorList>
    </citation>
    <scope>NUCLEOTIDE SEQUENCE [LARGE SCALE GENOMIC DNA]</scope>
</reference>
<evidence type="ECO:0000313" key="9">
    <source>
        <dbReference type="Proteomes" id="UP000178430"/>
    </source>
</evidence>
<dbReference type="PRINTS" id="PR00992">
    <property type="entry name" value="ALARACEMASE"/>
</dbReference>
<evidence type="ECO:0000256" key="2">
    <source>
        <dbReference type="ARBA" id="ARBA00022898"/>
    </source>
</evidence>
<dbReference type="SUPFAM" id="SSF50621">
    <property type="entry name" value="Alanine racemase C-terminal domain-like"/>
    <property type="match status" value="1"/>
</dbReference>
<dbReference type="PROSITE" id="PS00395">
    <property type="entry name" value="ALANINE_RACEMASE"/>
    <property type="match status" value="1"/>
</dbReference>
<accession>A0A1F8CPI5</accession>
<feature type="active site" description="Proton acceptor; specific for L-alanine" evidence="4">
    <location>
        <position position="275"/>
    </location>
</feature>